<keyword evidence="1" id="KW-0964">Secreted</keyword>
<feature type="domain" description="NEL" evidence="3">
    <location>
        <begin position="1200"/>
        <end position="1527"/>
    </location>
</feature>
<evidence type="ECO:0000256" key="1">
    <source>
        <dbReference type="PROSITE-ProRule" id="PRU01398"/>
    </source>
</evidence>
<evidence type="ECO:0000313" key="4">
    <source>
        <dbReference type="EMBL" id="MBV6287212.1"/>
    </source>
</evidence>
<dbReference type="InterPro" id="IPR029487">
    <property type="entry name" value="NEL_dom"/>
</dbReference>
<dbReference type="PROSITE" id="PS51450">
    <property type="entry name" value="LRR"/>
    <property type="match status" value="1"/>
</dbReference>
<dbReference type="GO" id="GO:0004842">
    <property type="term" value="F:ubiquitin-protein transferase activity"/>
    <property type="evidence" value="ECO:0007669"/>
    <property type="project" value="UniProtKB-UniRule"/>
</dbReference>
<comment type="PTM">
    <text evidence="1">Ubiquitinated in the presence of host E1 ubiquitin-activating enzyme, E2 ubiquitin-conjugating enzyme and ubiquitin.</text>
</comment>
<name>A0A9Q2XHJ7_9PSED</name>
<dbReference type="InterPro" id="IPR001611">
    <property type="entry name" value="Leu-rich_rpt"/>
</dbReference>
<dbReference type="PROSITE" id="PS52053">
    <property type="entry name" value="NEL"/>
    <property type="match status" value="1"/>
</dbReference>
<dbReference type="Proteomes" id="UP001106592">
    <property type="component" value="Unassembled WGS sequence"/>
</dbReference>
<organism evidence="4 5">
    <name type="scientific">Pseudomonas aegrilactucae</name>
    <dbReference type="NCBI Taxonomy" id="2854028"/>
    <lineage>
        <taxon>Bacteria</taxon>
        <taxon>Pseudomonadati</taxon>
        <taxon>Pseudomonadota</taxon>
        <taxon>Gammaproteobacteria</taxon>
        <taxon>Pseudomonadales</taxon>
        <taxon>Pseudomonadaceae</taxon>
        <taxon>Pseudomonas</taxon>
    </lineage>
</organism>
<keyword evidence="1" id="KW-0832">Ubl conjugation</keyword>
<keyword evidence="1" id="KW-0833">Ubl conjugation pathway</keyword>
<dbReference type="PANTHER" id="PTHR45752:SF187">
    <property type="entry name" value="LEUCINE-RICH REPEAT AND IQ DOMAIN-CONTAINING PROTEIN 4"/>
    <property type="match status" value="1"/>
</dbReference>
<keyword evidence="1" id="KW-1035">Host cytoplasm</keyword>
<dbReference type="InterPro" id="IPR050715">
    <property type="entry name" value="LRR-SigEffector_domain"/>
</dbReference>
<sequence length="1527" mass="171276">MPDTPTPPLVRHFDTLFSPLETAEQPRWLQRADAQQRRELHTRRTLGRQARRQAMQACAGIHSLYTYNLADLAALDSATVTPERLHQLQARLRLDQHYPAYLSARLEQQTLHTAKQQAYLATLREEYTIAAIKGDLGKDGKRLLDWAIDAYPDGSPEFAQLGPYFGPDVSLCAALSLFDELTLPDVLLLGPDTDDAPCVVYMPGHPEHPLKQYSARTRFFAELRSALNSIEFQRYFMRFIALRQQPQVLPRWLASDALVDLPMAAVPLQQGLRTFVQTSMSARLLDDARYLIPTTAQQAVQLGKLGPAFVDAIESHVLIGLGPGLGCSEEDEGRAPSDWIAPLRVIKPESANYRHWLPDLSAYQLEVDSAAAGQPDTQGLHTLGTQKAICINQAFYAVQQTPQGDWRILHPSDKTAYCPLLHHNGSGAWHHHLEQPQRWERLSLLRRLGPLAAGFDDESLMRLGRVSGTSNAQLRQVYLRDKPVPAQLQHVLQRARLCEAVAGSMARIAKGLPVPKIDEVPQLLAFYRAVATYLGKDPAPQRTRRNGEQTPAPGDTANTCDANCTPPPADLYAAWAARLNRAIAFHRFELAQLSTDAAVQELQQRYPHLPLSVAQRLLDDNQARVYAPLQASPPLPLPLDLAEQARELDYDARLSHALEGFTQPTSINQDTLVLAVRLLEYLDRWPAGTALLLRGGERFGTPLAELGQTDVDTTSVYLDEDEGWHTVSSDQVLLAQDNTEFGFYRALLYALGEALSTRLGFGLNEPQRLHQRLMEMALARPTRARLLLGMPVNRSWLSRTAITPTLRAPSQDQSLFNREPLHTRLERLITHHQLSIPRRTVNRYITHLLHQNEPLGAHVTRLEQERLVLDATLTRWIGQSSNADVRLQRVDATNQLLHAWECRLTLGQGDVCIESPFDSELPVLPMALPAVISLRVLNIRQTANLSAWLQLFPNLHRLELVSVPLTELPQGLENLRQLTHLNLSRTQLAPSRLSGLGDLRNLQILILNDIDLPEFNWSVRDMTRLIANGSLRTLTIQGSSATFSQGVFAVLQNLQPLRALNLGQNHINLTEQDVADLGGLRQLVSLDLSANPLSRMPDLTRMLALEEVDLSYLSEPVTQWPMGLERLPRIQSADLRGLAIASVPDGAGRTRGVRMATDYLPEPMRERFEDDMTAVGNYLEDSDESSNSHSDSEGSTDLEPASVRHAAALRDAPGLFEGMSDEDQARARQLLEDQGESVVEFFALLLRRDQLYPEAAQKAAMRKRIQALVRGAFGQDLRRALYELAREAVSCIDRDAVVFSQLENLLHADLALASVDHAAAEGELIDMAISHWRALRLREQVTASIPGWRRLGHTIDYSEIELYFRIALTQRLGLRDQPTEQAFTSYTNWVTQAMLDEACEAVLRSQLSQMPDYLYAQAYWQRYLDFAASPQLVQVYRWRDRIAEYLDAVSNDELAPQLSEDEQARLRDILHQSGRLGLHEALPAVLSLNSSEYRAAYAALMNRVEQARMELTRTILREPRPGPSSRS</sequence>
<protein>
    <recommendedName>
        <fullName evidence="3">NEL domain-containing protein</fullName>
    </recommendedName>
</protein>
<keyword evidence="1" id="KW-0808">Transferase</keyword>
<dbReference type="RefSeq" id="WP_217975177.1">
    <property type="nucleotide sequence ID" value="NZ_JAHTBI010000030.1"/>
</dbReference>
<proteinExistence type="inferred from homology"/>
<feature type="compositionally biased region" description="Low complexity" evidence="2">
    <location>
        <begin position="1185"/>
        <end position="1195"/>
    </location>
</feature>
<evidence type="ECO:0000259" key="3">
    <source>
        <dbReference type="PROSITE" id="PS52053"/>
    </source>
</evidence>
<evidence type="ECO:0000256" key="2">
    <source>
        <dbReference type="SAM" id="MobiDB-lite"/>
    </source>
</evidence>
<dbReference type="PANTHER" id="PTHR45752">
    <property type="entry name" value="LEUCINE-RICH REPEAT-CONTAINING"/>
    <property type="match status" value="1"/>
</dbReference>
<gene>
    <name evidence="4" type="ORF">KUO17_09245</name>
</gene>
<feature type="region of interest" description="Disordered" evidence="2">
    <location>
        <begin position="1179"/>
        <end position="1199"/>
    </location>
</feature>
<comment type="similarity">
    <text evidence="1">Belongs to the LRR-containing bacterial E3 ligase family.</text>
</comment>
<feature type="region of interest" description="Disordered" evidence="2">
    <location>
        <begin position="537"/>
        <end position="563"/>
    </location>
</feature>
<dbReference type="EMBL" id="JAHTBI010000030">
    <property type="protein sequence ID" value="MBV6287212.1"/>
    <property type="molecule type" value="Genomic_DNA"/>
</dbReference>
<evidence type="ECO:0000313" key="5">
    <source>
        <dbReference type="Proteomes" id="UP001106592"/>
    </source>
</evidence>
<accession>A0A9Q2XHJ7</accession>
<reference evidence="4" key="2">
    <citation type="journal article" date="2023" name="Plant Pathol.">
        <title>Dismantling and reorganizing Pseudomonas marginalis sensu#lato.</title>
        <authorList>
            <person name="Sawada H."/>
            <person name="Fujikawa T."/>
            <person name="Satou M."/>
        </authorList>
    </citation>
    <scope>NUCLEOTIDE SEQUENCE</scope>
    <source>
        <strain evidence="4">MAFF 301350</strain>
    </source>
</reference>
<dbReference type="GO" id="GO:0016567">
    <property type="term" value="P:protein ubiquitination"/>
    <property type="evidence" value="ECO:0007669"/>
    <property type="project" value="InterPro"/>
</dbReference>
<reference evidence="4" key="1">
    <citation type="journal article" date="2022" name="Int. J. Syst. Evol. Microbiol.">
        <title>Pseudomonas aegrilactucae sp. nov. and Pseudomonas morbosilactucae sp. nov., pathogens causing bacterial rot of lettuce in Japan.</title>
        <authorList>
            <person name="Sawada H."/>
            <person name="Fujikawa T."/>
            <person name="Satou M."/>
        </authorList>
    </citation>
    <scope>NUCLEOTIDE SEQUENCE</scope>
    <source>
        <strain evidence="4">MAFF 301350</strain>
    </source>
</reference>
<feature type="active site" description="Glycyl thioester intermediate" evidence="1">
    <location>
        <position position="1291"/>
    </location>
</feature>
<keyword evidence="5" id="KW-1185">Reference proteome</keyword>
<dbReference type="Pfam" id="PF14496">
    <property type="entry name" value="NEL"/>
    <property type="match status" value="1"/>
</dbReference>
<comment type="caution">
    <text evidence="4">The sequence shown here is derived from an EMBL/GenBank/DDBJ whole genome shotgun (WGS) entry which is preliminary data.</text>
</comment>
<dbReference type="GO" id="GO:0005576">
    <property type="term" value="C:extracellular region"/>
    <property type="evidence" value="ECO:0007669"/>
    <property type="project" value="UniProtKB-UniRule"/>
</dbReference>